<organism evidence="2 3">
    <name type="scientific">Robertmurraya mangrovi</name>
    <dbReference type="NCBI Taxonomy" id="3098077"/>
    <lineage>
        <taxon>Bacteria</taxon>
        <taxon>Bacillati</taxon>
        <taxon>Bacillota</taxon>
        <taxon>Bacilli</taxon>
        <taxon>Bacillales</taxon>
        <taxon>Bacillaceae</taxon>
        <taxon>Robertmurraya</taxon>
    </lineage>
</organism>
<proteinExistence type="predicted"/>
<feature type="transmembrane region" description="Helical" evidence="1">
    <location>
        <begin position="60"/>
        <end position="81"/>
    </location>
</feature>
<dbReference type="EMBL" id="JAXOFX010000026">
    <property type="protein sequence ID" value="MDZ5474486.1"/>
    <property type="molecule type" value="Genomic_DNA"/>
</dbReference>
<dbReference type="Proteomes" id="UP001290455">
    <property type="component" value="Unassembled WGS sequence"/>
</dbReference>
<gene>
    <name evidence="2" type="ORF">SM124_22685</name>
</gene>
<evidence type="ECO:0000256" key="1">
    <source>
        <dbReference type="SAM" id="Phobius"/>
    </source>
</evidence>
<evidence type="ECO:0000313" key="3">
    <source>
        <dbReference type="Proteomes" id="UP001290455"/>
    </source>
</evidence>
<dbReference type="NCBIfam" id="NF041644">
    <property type="entry name" value="CBO0543_fam"/>
    <property type="match status" value="1"/>
</dbReference>
<keyword evidence="1" id="KW-0812">Transmembrane</keyword>
<dbReference type="RefSeq" id="WP_322448764.1">
    <property type="nucleotide sequence ID" value="NZ_JAXOFX010000026.1"/>
</dbReference>
<name>A0ABU5J4Z3_9BACI</name>
<dbReference type="InterPro" id="IPR048147">
    <property type="entry name" value="CBO0543-like"/>
</dbReference>
<sequence>MNILVAILLLAASFIWGNWSRWRELLPTFYYLSFMNLFYEFIGNEYKHLWKLESNITNEFLTICIYNFIVYPCIIVLFFGNLPTEKAKTIISLIKWIIVSVIIEYIALKLGYIKYLNGWNVYWTCFFWATMYPMLILHNRKPLAAIGLSFVFIAFYLYIFDYHIFTKA</sequence>
<feature type="transmembrane region" description="Helical" evidence="1">
    <location>
        <begin position="144"/>
        <end position="165"/>
    </location>
</feature>
<evidence type="ECO:0000313" key="2">
    <source>
        <dbReference type="EMBL" id="MDZ5474486.1"/>
    </source>
</evidence>
<comment type="caution">
    <text evidence="2">The sequence shown here is derived from an EMBL/GenBank/DDBJ whole genome shotgun (WGS) entry which is preliminary data.</text>
</comment>
<keyword evidence="3" id="KW-1185">Reference proteome</keyword>
<keyword evidence="1" id="KW-0472">Membrane</keyword>
<feature type="transmembrane region" description="Helical" evidence="1">
    <location>
        <begin position="93"/>
        <end position="113"/>
    </location>
</feature>
<protein>
    <submittedName>
        <fullName evidence="2">CBO0543 family protein</fullName>
    </submittedName>
</protein>
<keyword evidence="1" id="KW-1133">Transmembrane helix</keyword>
<accession>A0ABU5J4Z3</accession>
<feature type="transmembrane region" description="Helical" evidence="1">
    <location>
        <begin position="119"/>
        <end position="137"/>
    </location>
</feature>
<reference evidence="2 3" key="1">
    <citation type="submission" date="2023-11" db="EMBL/GenBank/DDBJ databases">
        <title>Bacillus jintuensis, isolated from a mudflat on the Beibu Gulf coast.</title>
        <authorList>
            <person name="Li M."/>
        </authorList>
    </citation>
    <scope>NUCLEOTIDE SEQUENCE [LARGE SCALE GENOMIC DNA]</scope>
    <source>
        <strain evidence="2 3">31A1R</strain>
    </source>
</reference>